<evidence type="ECO:0000313" key="2">
    <source>
        <dbReference type="Proteomes" id="UP001157502"/>
    </source>
</evidence>
<comment type="caution">
    <text evidence="1">The sequence shown here is derived from an EMBL/GenBank/DDBJ whole genome shotgun (WGS) entry which is preliminary data.</text>
</comment>
<sequence>MVVNHQGEKAQRLHTLLKQKLSEKITLYKQEPEQDDVWQSLAGQKDDFLIYDRCGRLTYHISLPYSLMSTPYVENAIKETYCSRVCGNCAHESMEIPAECNGTVEVTPEEEKLNTTGEPAHNGHQQHHHHHHHHHGNGHNHHGDREVGHNRGEEQRPPHRHGTEGQLQDQLHVGQDLVGQTAVQLGQETYEGQVMQKP</sequence>
<protein>
    <submittedName>
        <fullName evidence="1">Uncharacterized protein</fullName>
    </submittedName>
</protein>
<keyword evidence="2" id="KW-1185">Reference proteome</keyword>
<reference evidence="1" key="1">
    <citation type="submission" date="2021-05" db="EMBL/GenBank/DDBJ databases">
        <authorList>
            <person name="Pan Q."/>
            <person name="Jouanno E."/>
            <person name="Zahm M."/>
            <person name="Klopp C."/>
            <person name="Cabau C."/>
            <person name="Louis A."/>
            <person name="Berthelot C."/>
            <person name="Parey E."/>
            <person name="Roest Crollius H."/>
            <person name="Montfort J."/>
            <person name="Robinson-Rechavi M."/>
            <person name="Bouchez O."/>
            <person name="Lampietro C."/>
            <person name="Lopez Roques C."/>
            <person name="Donnadieu C."/>
            <person name="Postlethwait J."/>
            <person name="Bobe J."/>
            <person name="Dillon D."/>
            <person name="Chandos A."/>
            <person name="von Hippel F."/>
            <person name="Guiguen Y."/>
        </authorList>
    </citation>
    <scope>NUCLEOTIDE SEQUENCE</scope>
    <source>
        <strain evidence="1">YG-Jan2019</strain>
    </source>
</reference>
<proteinExistence type="predicted"/>
<dbReference type="EMBL" id="CM055750">
    <property type="protein sequence ID" value="KAJ7993609.1"/>
    <property type="molecule type" value="Genomic_DNA"/>
</dbReference>
<gene>
    <name evidence="1" type="ORF">DPEC_G00256400</name>
</gene>
<organism evidence="1 2">
    <name type="scientific">Dallia pectoralis</name>
    <name type="common">Alaska blackfish</name>
    <dbReference type="NCBI Taxonomy" id="75939"/>
    <lineage>
        <taxon>Eukaryota</taxon>
        <taxon>Metazoa</taxon>
        <taxon>Chordata</taxon>
        <taxon>Craniata</taxon>
        <taxon>Vertebrata</taxon>
        <taxon>Euteleostomi</taxon>
        <taxon>Actinopterygii</taxon>
        <taxon>Neopterygii</taxon>
        <taxon>Teleostei</taxon>
        <taxon>Protacanthopterygii</taxon>
        <taxon>Esociformes</taxon>
        <taxon>Umbridae</taxon>
        <taxon>Dallia</taxon>
    </lineage>
</organism>
<accession>A0ACC2FQA5</accession>
<name>A0ACC2FQA5_DALPE</name>
<evidence type="ECO:0000313" key="1">
    <source>
        <dbReference type="EMBL" id="KAJ7993609.1"/>
    </source>
</evidence>
<dbReference type="Proteomes" id="UP001157502">
    <property type="component" value="Chromosome 23"/>
</dbReference>